<comment type="subcellular location">
    <subcellularLocation>
        <location evidence="1">Nucleus</location>
    </subcellularLocation>
</comment>
<evidence type="ECO:0000256" key="5">
    <source>
        <dbReference type="ARBA" id="ARBA00023117"/>
    </source>
</evidence>
<evidence type="ECO:0000313" key="14">
    <source>
        <dbReference type="Proteomes" id="UP000193498"/>
    </source>
</evidence>
<sequence>MDRKHPRKVKTPKIDKTSPASKATKRAHPDADLGSPSGKRTPHDFSGDIKTLLKRCKTVYHDIKKYKDESGRHVSKLFHHLPSREDYPDYYDTISEPIALDMIKEKIDQKEYNSLDEFKSDMDLMFDNAKQYNTKGSQVYKDAVTLQKMASKDIANIKATLNKEAREKATPKLPKIVIKTSSLVMPEANTNSKDEGDDEDAEEQGDEEEEEEEGEDGVDGVDEGEEEEGEEGEEEADEEVEDAEEDEDADEDADEEEQKETKWDSKDQERFFKAVAASDFKTALRIAKSQKIDPNGFHETDIFGETLEWGPLHAASYFGLKEVVPVLIDNGAEIELRDNGFKSTPLAWAAFGGHDQLAKLLVEEYHAEREPENINGQIPLHLVNDPDNPRWSFLLQDSNDKTNDKEDESKNHIPLMEELLRTIVEHKDSSGRFCADMFIELPSRKEYPEYYEVTEKPMALSAIQRRIKKGYNSFEAFDRDLKLVFENALSFNEKRSQVYKDAKILLKLYNVTKKNLSKRSRTLEDSKDSLEYNGVNYCLGDFVYVKVDSSEQENIAMIEKLWVENDVKYFSGPWYFRADQTFHPPTRKFYENEVFKSNNVDEHPLENVTKKCFVMYVKEYLKGHPKGFDKEDVFICESRYSDSSKSFSPIKDWKKTLNVEPKNVVEIVPYEKPLKLNKIGSPLFSADGELISKSEESGANETSSNLKLRIPKKYINSNDGKLTASPTRGSKLASPSLGNSGPGDPNHENDENIDVVSVSTKTAGNISGHDSQSNAEQANVPTLTKPPVANGTTTSQAPVTFMPNVTANNYSPPEDSTSRSQNQHPPASIPNNPNVTAPAATNQQDPSTESKPAPAQPQANSTHHTAQQAQSSAQSQVPSKTTSTAAQQAPSQPSTPDIQLLSCIELESDDQSFYLCLDTATAAHSISVGSQVRHLVIKPNMMKNIVNQRVLVFLFQNARRVQPTANQSKKIAPSSNPSKPNSYLVNLQPGLNSLEIWATIPAPQMNNNSSSPPAHMQQFNIFVTRMGI</sequence>
<feature type="repeat" description="ANK" evidence="8">
    <location>
        <begin position="311"/>
        <end position="339"/>
    </location>
</feature>
<feature type="compositionally biased region" description="Acidic residues" evidence="10">
    <location>
        <begin position="195"/>
        <end position="258"/>
    </location>
</feature>
<feature type="compositionally biased region" description="Basic residues" evidence="10">
    <location>
        <begin position="1"/>
        <end position="11"/>
    </location>
</feature>
<keyword evidence="6" id="KW-0804">Transcription</keyword>
<dbReference type="InterPro" id="IPR043151">
    <property type="entry name" value="BAH_sf"/>
</dbReference>
<feature type="region of interest" description="Disordered" evidence="10">
    <location>
        <begin position="178"/>
        <end position="266"/>
    </location>
</feature>
<dbReference type="OrthoDB" id="6017at2759"/>
<dbReference type="SUPFAM" id="SSF47370">
    <property type="entry name" value="Bromodomain"/>
    <property type="match status" value="2"/>
</dbReference>
<evidence type="ECO:0000259" key="12">
    <source>
        <dbReference type="PROSITE" id="PS51038"/>
    </source>
</evidence>
<evidence type="ECO:0000256" key="2">
    <source>
        <dbReference type="ARBA" id="ARBA00022737"/>
    </source>
</evidence>
<feature type="compositionally biased region" description="Polar residues" evidence="10">
    <location>
        <begin position="877"/>
        <end position="896"/>
    </location>
</feature>
<keyword evidence="3" id="KW-0156">Chromatin regulator</keyword>
<protein>
    <recommendedName>
        <fullName evidence="15">Bromodomain-containing protein</fullName>
    </recommendedName>
</protein>
<feature type="compositionally biased region" description="Polar residues" evidence="10">
    <location>
        <begin position="179"/>
        <end position="191"/>
    </location>
</feature>
<dbReference type="PANTHER" id="PTHR16062:SF19">
    <property type="entry name" value="PROTEIN POLYBROMO-1"/>
    <property type="match status" value="1"/>
</dbReference>
<dbReference type="InterPro" id="IPR037382">
    <property type="entry name" value="Rsc/polybromo"/>
</dbReference>
<keyword evidence="7" id="KW-0539">Nucleus</keyword>
<feature type="compositionally biased region" description="Polar residues" evidence="10">
    <location>
        <begin position="763"/>
        <end position="782"/>
    </location>
</feature>
<evidence type="ECO:0000256" key="10">
    <source>
        <dbReference type="SAM" id="MobiDB-lite"/>
    </source>
</evidence>
<dbReference type="PRINTS" id="PR00503">
    <property type="entry name" value="BROMODOMAIN"/>
</dbReference>
<dbReference type="SMART" id="SM00297">
    <property type="entry name" value="BROMO"/>
    <property type="match status" value="2"/>
</dbReference>
<dbReference type="Gene3D" id="2.30.30.490">
    <property type="match status" value="1"/>
</dbReference>
<feature type="region of interest" description="Disordered" evidence="10">
    <location>
        <begin position="716"/>
        <end position="751"/>
    </location>
</feature>
<evidence type="ECO:0008006" key="15">
    <source>
        <dbReference type="Google" id="ProtNLM"/>
    </source>
</evidence>
<dbReference type="Proteomes" id="UP000193498">
    <property type="component" value="Unassembled WGS sequence"/>
</dbReference>
<dbReference type="PROSITE" id="PS50297">
    <property type="entry name" value="ANK_REP_REGION"/>
    <property type="match status" value="1"/>
</dbReference>
<reference evidence="13 14" key="1">
    <citation type="submission" date="2016-07" db="EMBL/GenBank/DDBJ databases">
        <title>Pervasive Adenine N6-methylation of Active Genes in Fungi.</title>
        <authorList>
            <consortium name="DOE Joint Genome Institute"/>
            <person name="Mondo S.J."/>
            <person name="Dannebaum R.O."/>
            <person name="Kuo R.C."/>
            <person name="Labutti K."/>
            <person name="Haridas S."/>
            <person name="Kuo A."/>
            <person name="Salamov A."/>
            <person name="Ahrendt S.R."/>
            <person name="Lipzen A."/>
            <person name="Sullivan W."/>
            <person name="Andreopoulos W.B."/>
            <person name="Clum A."/>
            <person name="Lindquist E."/>
            <person name="Daum C."/>
            <person name="Ramamoorthy G.K."/>
            <person name="Gryganskyi A."/>
            <person name="Culley D."/>
            <person name="Magnuson J.K."/>
            <person name="James T.Y."/>
            <person name="O'Malley M.A."/>
            <person name="Stajich J.E."/>
            <person name="Spatafora J.W."/>
            <person name="Visel A."/>
            <person name="Grigoriev I.V."/>
        </authorList>
    </citation>
    <scope>NUCLEOTIDE SEQUENCE [LARGE SCALE GENOMIC DNA]</scope>
    <source>
        <strain evidence="13 14">CBS 931.73</strain>
    </source>
</reference>
<dbReference type="GO" id="GO:0003682">
    <property type="term" value="F:chromatin binding"/>
    <property type="evidence" value="ECO:0007669"/>
    <property type="project" value="InterPro"/>
</dbReference>
<dbReference type="CDD" id="cd04369">
    <property type="entry name" value="Bromodomain"/>
    <property type="match status" value="1"/>
</dbReference>
<organism evidence="13 14">
    <name type="scientific">Basidiobolus meristosporus CBS 931.73</name>
    <dbReference type="NCBI Taxonomy" id="1314790"/>
    <lineage>
        <taxon>Eukaryota</taxon>
        <taxon>Fungi</taxon>
        <taxon>Fungi incertae sedis</taxon>
        <taxon>Zoopagomycota</taxon>
        <taxon>Entomophthoromycotina</taxon>
        <taxon>Basidiobolomycetes</taxon>
        <taxon>Basidiobolales</taxon>
        <taxon>Basidiobolaceae</taxon>
        <taxon>Basidiobolus</taxon>
    </lineage>
</organism>
<evidence type="ECO:0000256" key="9">
    <source>
        <dbReference type="PROSITE-ProRule" id="PRU00035"/>
    </source>
</evidence>
<dbReference type="PANTHER" id="PTHR16062">
    <property type="entry name" value="SWI/SNF-RELATED"/>
    <property type="match status" value="1"/>
</dbReference>
<dbReference type="PROSITE" id="PS50088">
    <property type="entry name" value="ANK_REPEAT"/>
    <property type="match status" value="1"/>
</dbReference>
<feature type="compositionally biased region" description="Low complexity" evidence="10">
    <location>
        <begin position="830"/>
        <end position="842"/>
    </location>
</feature>
<dbReference type="Pfam" id="PF12796">
    <property type="entry name" value="Ank_2"/>
    <property type="match status" value="1"/>
</dbReference>
<dbReference type="SMART" id="SM00439">
    <property type="entry name" value="BAH"/>
    <property type="match status" value="1"/>
</dbReference>
<dbReference type="InterPro" id="IPR018359">
    <property type="entry name" value="Bromodomain_CS"/>
</dbReference>
<feature type="compositionally biased region" description="Polar residues" evidence="10">
    <location>
        <begin position="716"/>
        <end position="728"/>
    </location>
</feature>
<gene>
    <name evidence="13" type="ORF">K493DRAFT_411109</name>
</gene>
<keyword evidence="2" id="KW-0677">Repeat</keyword>
<dbReference type="InterPro" id="IPR001487">
    <property type="entry name" value="Bromodomain"/>
</dbReference>
<feature type="compositionally biased region" description="Polar residues" evidence="10">
    <location>
        <begin position="790"/>
        <end position="825"/>
    </location>
</feature>
<dbReference type="InterPro" id="IPR001025">
    <property type="entry name" value="BAH_dom"/>
</dbReference>
<keyword evidence="14" id="KW-1185">Reference proteome</keyword>
<evidence type="ECO:0000256" key="3">
    <source>
        <dbReference type="ARBA" id="ARBA00022853"/>
    </source>
</evidence>
<proteinExistence type="predicted"/>
<keyword evidence="5 9" id="KW-0103">Bromodomain</keyword>
<evidence type="ECO:0000313" key="13">
    <source>
        <dbReference type="EMBL" id="ORX88041.1"/>
    </source>
</evidence>
<dbReference type="STRING" id="1314790.A0A1Y1XQK0"/>
<evidence type="ECO:0000256" key="1">
    <source>
        <dbReference type="ARBA" id="ARBA00004123"/>
    </source>
</evidence>
<evidence type="ECO:0000256" key="8">
    <source>
        <dbReference type="PROSITE-ProRule" id="PRU00023"/>
    </source>
</evidence>
<dbReference type="AlphaFoldDB" id="A0A1Y1XQK0"/>
<dbReference type="GO" id="GO:0016586">
    <property type="term" value="C:RSC-type complex"/>
    <property type="evidence" value="ECO:0007669"/>
    <property type="project" value="InterPro"/>
</dbReference>
<dbReference type="PROSITE" id="PS00633">
    <property type="entry name" value="BROMODOMAIN_1"/>
    <property type="match status" value="1"/>
</dbReference>
<dbReference type="PROSITE" id="PS50014">
    <property type="entry name" value="BROMODOMAIN_2"/>
    <property type="match status" value="2"/>
</dbReference>
<keyword evidence="4" id="KW-0805">Transcription regulation</keyword>
<dbReference type="InterPro" id="IPR036427">
    <property type="entry name" value="Bromodomain-like_sf"/>
</dbReference>
<feature type="compositionally biased region" description="Low complexity" evidence="10">
    <location>
        <begin position="866"/>
        <end position="876"/>
    </location>
</feature>
<evidence type="ECO:0000256" key="7">
    <source>
        <dbReference type="ARBA" id="ARBA00023242"/>
    </source>
</evidence>
<feature type="domain" description="Bromo" evidence="11">
    <location>
        <begin position="430"/>
        <end position="499"/>
    </location>
</feature>
<comment type="caution">
    <text evidence="13">The sequence shown here is derived from an EMBL/GenBank/DDBJ whole genome shotgun (WGS) entry which is preliminary data.</text>
</comment>
<dbReference type="InParanoid" id="A0A1Y1XQK0"/>
<dbReference type="EMBL" id="MCFE01000540">
    <property type="protein sequence ID" value="ORX88041.1"/>
    <property type="molecule type" value="Genomic_DNA"/>
</dbReference>
<dbReference type="Gene3D" id="1.25.40.20">
    <property type="entry name" value="Ankyrin repeat-containing domain"/>
    <property type="match status" value="1"/>
</dbReference>
<evidence type="ECO:0000256" key="6">
    <source>
        <dbReference type="ARBA" id="ARBA00023163"/>
    </source>
</evidence>
<keyword evidence="8" id="KW-0040">ANK repeat</keyword>
<feature type="domain" description="BAH" evidence="12">
    <location>
        <begin position="535"/>
        <end position="651"/>
    </location>
</feature>
<dbReference type="InterPro" id="IPR036770">
    <property type="entry name" value="Ankyrin_rpt-contain_sf"/>
</dbReference>
<evidence type="ECO:0000256" key="4">
    <source>
        <dbReference type="ARBA" id="ARBA00023015"/>
    </source>
</evidence>
<feature type="region of interest" description="Disordered" evidence="10">
    <location>
        <begin position="763"/>
        <end position="896"/>
    </location>
</feature>
<dbReference type="CDD" id="cd04717">
    <property type="entry name" value="BAH_polybromo"/>
    <property type="match status" value="1"/>
</dbReference>
<accession>A0A1Y1XQK0</accession>
<dbReference type="InterPro" id="IPR002110">
    <property type="entry name" value="Ankyrin_rpt"/>
</dbReference>
<dbReference type="SUPFAM" id="SSF48403">
    <property type="entry name" value="Ankyrin repeat"/>
    <property type="match status" value="1"/>
</dbReference>
<dbReference type="Pfam" id="PF00439">
    <property type="entry name" value="Bromodomain"/>
    <property type="match status" value="2"/>
</dbReference>
<dbReference type="PROSITE" id="PS51038">
    <property type="entry name" value="BAH"/>
    <property type="match status" value="1"/>
</dbReference>
<name>A0A1Y1XQK0_9FUNG</name>
<feature type="domain" description="Bromo" evidence="11">
    <location>
        <begin position="70"/>
        <end position="140"/>
    </location>
</feature>
<dbReference type="Gene3D" id="1.20.920.10">
    <property type="entry name" value="Bromodomain-like"/>
    <property type="match status" value="2"/>
</dbReference>
<feature type="region of interest" description="Disordered" evidence="10">
    <location>
        <begin position="1"/>
        <end position="46"/>
    </location>
</feature>
<dbReference type="Pfam" id="PF01426">
    <property type="entry name" value="BAH"/>
    <property type="match status" value="1"/>
</dbReference>
<evidence type="ECO:0000259" key="11">
    <source>
        <dbReference type="PROSITE" id="PS50014"/>
    </source>
</evidence>
<dbReference type="GO" id="GO:0006368">
    <property type="term" value="P:transcription elongation by RNA polymerase II"/>
    <property type="evidence" value="ECO:0007669"/>
    <property type="project" value="TreeGrafter"/>
</dbReference>
<dbReference type="GO" id="GO:0006338">
    <property type="term" value="P:chromatin remodeling"/>
    <property type="evidence" value="ECO:0007669"/>
    <property type="project" value="InterPro"/>
</dbReference>